<sequence length="312" mass="33658">MRKSTRLRQILAAGKTVVKPGAYDALSAMILEKAGFQVIGLSGFALSFALLGKPDVGLTTMSEVVRASKYISSAVQIPLIADADTGFGNAINTMRTTEEFIMSGAAAIHIEDQEFPKRCGHTTGKTVVSRDEMVGKIRAAVKVRDELDKDFVIIARSDVRGVSGGSVDALIDRLKACVDAGADMVFPEALVSVEELERIVEEVKAPIHYNRSGGGLSPLIPLTQLQEMGVIMASDAVSTMRAAGTAMWHYAKGMLEGDMDFSAKFLEELKAGPLGDMKAMQSFVGGPQIREFEKEFLPAEELKKYENTTGLF</sequence>
<dbReference type="CDD" id="cd00377">
    <property type="entry name" value="ICL_PEPM"/>
    <property type="match status" value="1"/>
</dbReference>
<dbReference type="Pfam" id="PF13714">
    <property type="entry name" value="PEP_mutase"/>
    <property type="match status" value="1"/>
</dbReference>
<dbReference type="GO" id="GO:0016833">
    <property type="term" value="F:oxo-acid-lyase activity"/>
    <property type="evidence" value="ECO:0007669"/>
    <property type="project" value="UniProtKB-ARBA"/>
</dbReference>
<dbReference type="OrthoDB" id="8629576at2"/>
<dbReference type="SUPFAM" id="SSF51621">
    <property type="entry name" value="Phosphoenolpyruvate/pyruvate domain"/>
    <property type="match status" value="1"/>
</dbReference>
<dbReference type="Proteomes" id="UP000295063">
    <property type="component" value="Unassembled WGS sequence"/>
</dbReference>
<dbReference type="Gene3D" id="3.20.20.60">
    <property type="entry name" value="Phosphoenolpyruvate-binding domains"/>
    <property type="match status" value="1"/>
</dbReference>
<dbReference type="EMBL" id="SLUI01000003">
    <property type="protein sequence ID" value="TCL38860.1"/>
    <property type="molecule type" value="Genomic_DNA"/>
</dbReference>
<proteinExistence type="predicted"/>
<dbReference type="PANTHER" id="PTHR42905">
    <property type="entry name" value="PHOSPHOENOLPYRUVATE CARBOXYLASE"/>
    <property type="match status" value="1"/>
</dbReference>
<dbReference type="InterPro" id="IPR040442">
    <property type="entry name" value="Pyrv_kinase-like_dom_sf"/>
</dbReference>
<accession>A0A4R1Q2S6</accession>
<reference evidence="1 2" key="1">
    <citation type="submission" date="2019-03" db="EMBL/GenBank/DDBJ databases">
        <title>Genomic Encyclopedia of Type Strains, Phase IV (KMG-IV): sequencing the most valuable type-strain genomes for metagenomic binning, comparative biology and taxonomic classification.</title>
        <authorList>
            <person name="Goeker M."/>
        </authorList>
    </citation>
    <scope>NUCLEOTIDE SEQUENCE [LARGE SCALE GENOMIC DNA]</scope>
    <source>
        <strain evidence="1 2">DSM 15969</strain>
    </source>
</reference>
<evidence type="ECO:0000313" key="1">
    <source>
        <dbReference type="EMBL" id="TCL38860.1"/>
    </source>
</evidence>
<keyword evidence="2" id="KW-1185">Reference proteome</keyword>
<organism evidence="1 2">
    <name type="scientific">Anaerospora hongkongensis</name>
    <dbReference type="NCBI Taxonomy" id="244830"/>
    <lineage>
        <taxon>Bacteria</taxon>
        <taxon>Bacillati</taxon>
        <taxon>Bacillota</taxon>
        <taxon>Negativicutes</taxon>
        <taxon>Selenomonadales</taxon>
        <taxon>Sporomusaceae</taxon>
        <taxon>Anaerospora</taxon>
    </lineage>
</organism>
<name>A0A4R1Q2S6_9FIRM</name>
<protein>
    <submittedName>
        <fullName evidence="1">2-methylisocitrate lyase-like PEP mutase family enzyme</fullName>
    </submittedName>
</protein>
<dbReference type="InterPro" id="IPR039556">
    <property type="entry name" value="ICL/PEPM"/>
</dbReference>
<evidence type="ECO:0000313" key="2">
    <source>
        <dbReference type="Proteomes" id="UP000295063"/>
    </source>
</evidence>
<dbReference type="AlphaFoldDB" id="A0A4R1Q2S6"/>
<dbReference type="PANTHER" id="PTHR42905:SF5">
    <property type="entry name" value="CARBOXYVINYL-CARBOXYPHOSPHONATE PHOSPHORYLMUTASE, CHLOROPLASTIC"/>
    <property type="match status" value="1"/>
</dbReference>
<dbReference type="RefSeq" id="WP_132077265.1">
    <property type="nucleotide sequence ID" value="NZ_SLUI01000003.1"/>
</dbReference>
<gene>
    <name evidence="1" type="ORF">EV210_103344</name>
</gene>
<dbReference type="InterPro" id="IPR015813">
    <property type="entry name" value="Pyrv/PenolPyrv_kinase-like_dom"/>
</dbReference>
<comment type="caution">
    <text evidence="1">The sequence shown here is derived from an EMBL/GenBank/DDBJ whole genome shotgun (WGS) entry which is preliminary data.</text>
</comment>
<keyword evidence="1" id="KW-0456">Lyase</keyword>